<accession>A0A4P1RHK2</accession>
<keyword evidence="2" id="KW-1133">Transmembrane helix</keyword>
<sequence>MALISELLANIILLVTRSFSLLKLAYLIGIRTAIIVTYAWTELIRGTIIFHLNMILGTITWTFGLISLPARVVNSFQRERQASFHSIALEQKLHQMQNKLESLIWDQKELQERFQMVAKEHKMMELIFAELEEEHDKAIAKIEKLERKLQDQINENLRLKEIQGKAYWSSKDQNDTDSGQNIDASSYNNPVMQCKSSYNRNGISLQDLLMHKDIWEFDNKTRTELLKLLKTGNKSGSVTQVKPEMISNDVVEMKGVLDQRRDIALSQSLFSAIMSLIVGMTIWEAEDPCMPLVVALFAVVGMSLKSVVQFFSTIKNKPASDAVALLSFNWFILGTLTYPSLPRVARIVAQLLLRVMGQTMSRFGFPPVA</sequence>
<feature type="transmembrane region" description="Helical" evidence="2">
    <location>
        <begin position="263"/>
        <end position="283"/>
    </location>
</feature>
<feature type="transmembrane region" description="Helical" evidence="2">
    <location>
        <begin position="289"/>
        <end position="311"/>
    </location>
</feature>
<keyword evidence="1" id="KW-0175">Coiled coil</keyword>
<dbReference type="PANTHER" id="PTHR36073">
    <property type="match status" value="1"/>
</dbReference>
<feature type="transmembrane region" description="Helical" evidence="2">
    <location>
        <begin position="47"/>
        <end position="70"/>
    </location>
</feature>
<dbReference type="Proteomes" id="UP000188354">
    <property type="component" value="Chromosome LG06"/>
</dbReference>
<feature type="transmembrane region" description="Helical" evidence="2">
    <location>
        <begin position="21"/>
        <end position="41"/>
    </location>
</feature>
<proteinExistence type="predicted"/>
<feature type="transmembrane region" description="Helical" evidence="2">
    <location>
        <begin position="323"/>
        <end position="341"/>
    </location>
</feature>
<dbReference type="Gramene" id="OIW10793">
    <property type="protein sequence ID" value="OIW10793"/>
    <property type="gene ID" value="TanjilG_27739"/>
</dbReference>
<reference evidence="3 4" key="1">
    <citation type="journal article" date="2017" name="Plant Biotechnol. J.">
        <title>A comprehensive draft genome sequence for lupin (Lupinus angustifolius), an emerging health food: insights into plant-microbe interactions and legume evolution.</title>
        <authorList>
            <person name="Hane J.K."/>
            <person name="Ming Y."/>
            <person name="Kamphuis L.G."/>
            <person name="Nelson M.N."/>
            <person name="Garg G."/>
            <person name="Atkins C.A."/>
            <person name="Bayer P.E."/>
            <person name="Bravo A."/>
            <person name="Bringans S."/>
            <person name="Cannon S."/>
            <person name="Edwards D."/>
            <person name="Foley R."/>
            <person name="Gao L.L."/>
            <person name="Harrison M.J."/>
            <person name="Huang W."/>
            <person name="Hurgobin B."/>
            <person name="Li S."/>
            <person name="Liu C.W."/>
            <person name="McGrath A."/>
            <person name="Morahan G."/>
            <person name="Murray J."/>
            <person name="Weller J."/>
            <person name="Jian J."/>
            <person name="Singh K.B."/>
        </authorList>
    </citation>
    <scope>NUCLEOTIDE SEQUENCE [LARGE SCALE GENOMIC DNA]</scope>
    <source>
        <strain evidence="4">cv. Tanjil</strain>
        <tissue evidence="3">Whole plant</tissue>
    </source>
</reference>
<keyword evidence="2" id="KW-0812">Transmembrane</keyword>
<keyword evidence="4" id="KW-1185">Reference proteome</keyword>
<dbReference type="PANTHER" id="PTHR36073:SF1">
    <property type="entry name" value="OS01G0962100 PROTEIN"/>
    <property type="match status" value="1"/>
</dbReference>
<dbReference type="EMBL" id="CM007366">
    <property type="protein sequence ID" value="OIW10793.1"/>
    <property type="molecule type" value="Genomic_DNA"/>
</dbReference>
<evidence type="ECO:0000256" key="1">
    <source>
        <dbReference type="SAM" id="Coils"/>
    </source>
</evidence>
<dbReference type="AlphaFoldDB" id="A0A4P1RHK2"/>
<evidence type="ECO:0000256" key="2">
    <source>
        <dbReference type="SAM" id="Phobius"/>
    </source>
</evidence>
<keyword evidence="2" id="KW-0472">Membrane</keyword>
<protein>
    <submittedName>
        <fullName evidence="3">Uncharacterized protein</fullName>
    </submittedName>
</protein>
<evidence type="ECO:0000313" key="4">
    <source>
        <dbReference type="Proteomes" id="UP000188354"/>
    </source>
</evidence>
<feature type="coiled-coil region" evidence="1">
    <location>
        <begin position="93"/>
        <end position="162"/>
    </location>
</feature>
<evidence type="ECO:0000313" key="3">
    <source>
        <dbReference type="EMBL" id="OIW10793.1"/>
    </source>
</evidence>
<name>A0A4P1RHK2_LUPAN</name>
<gene>
    <name evidence="3" type="ORF">TanjilG_27739</name>
</gene>
<dbReference type="STRING" id="3871.A0A4P1RHK2"/>
<organism evidence="3 4">
    <name type="scientific">Lupinus angustifolius</name>
    <name type="common">Narrow-leaved blue lupine</name>
    <dbReference type="NCBI Taxonomy" id="3871"/>
    <lineage>
        <taxon>Eukaryota</taxon>
        <taxon>Viridiplantae</taxon>
        <taxon>Streptophyta</taxon>
        <taxon>Embryophyta</taxon>
        <taxon>Tracheophyta</taxon>
        <taxon>Spermatophyta</taxon>
        <taxon>Magnoliopsida</taxon>
        <taxon>eudicotyledons</taxon>
        <taxon>Gunneridae</taxon>
        <taxon>Pentapetalae</taxon>
        <taxon>rosids</taxon>
        <taxon>fabids</taxon>
        <taxon>Fabales</taxon>
        <taxon>Fabaceae</taxon>
        <taxon>Papilionoideae</taxon>
        <taxon>50 kb inversion clade</taxon>
        <taxon>genistoids sensu lato</taxon>
        <taxon>core genistoids</taxon>
        <taxon>Genisteae</taxon>
        <taxon>Lupinus</taxon>
    </lineage>
</organism>